<dbReference type="InterPro" id="IPR002938">
    <property type="entry name" value="FAD-bd"/>
</dbReference>
<dbReference type="PRINTS" id="PR00420">
    <property type="entry name" value="RNGMNOXGNASE"/>
</dbReference>
<dbReference type="EMBL" id="JNBY01000051">
    <property type="protein sequence ID" value="KDN86871.1"/>
    <property type="molecule type" value="Genomic_DNA"/>
</dbReference>
<protein>
    <recommendedName>
        <fullName evidence="4">FAD-binding domain-containing protein</fullName>
    </recommendedName>
</protein>
<dbReference type="PANTHER" id="PTHR43004">
    <property type="entry name" value="TRK SYSTEM POTASSIUM UPTAKE PROTEIN"/>
    <property type="match status" value="1"/>
</dbReference>
<dbReference type="HOGENOM" id="CLU_009665_20_0_11"/>
<proteinExistence type="predicted"/>
<dbReference type="PATRIC" id="fig|1348663.4.peg.1259"/>
<accession>A0A066Z967</accession>
<feature type="domain" description="FAD-binding" evidence="4">
    <location>
        <begin position="2"/>
        <end position="337"/>
    </location>
</feature>
<dbReference type="GO" id="GO:0016709">
    <property type="term" value="F:oxidoreductase activity, acting on paired donors, with incorporation or reduction of molecular oxygen, NAD(P)H as one donor, and incorporation of one atom of oxygen"/>
    <property type="evidence" value="ECO:0007669"/>
    <property type="project" value="UniProtKB-ARBA"/>
</dbReference>
<keyword evidence="2" id="KW-0285">Flavoprotein</keyword>
<evidence type="ECO:0000256" key="2">
    <source>
        <dbReference type="ARBA" id="ARBA00022630"/>
    </source>
</evidence>
<comment type="caution">
    <text evidence="5">The sequence shown here is derived from an EMBL/GenBank/DDBJ whole genome shotgun (WGS) entry which is preliminary data.</text>
</comment>
<dbReference type="InterPro" id="IPR036188">
    <property type="entry name" value="FAD/NAD-bd_sf"/>
</dbReference>
<gene>
    <name evidence="5" type="ORF">KCH_13170</name>
</gene>
<evidence type="ECO:0000313" key="6">
    <source>
        <dbReference type="Proteomes" id="UP000027178"/>
    </source>
</evidence>
<sequence>MIDVLIVGAGPTGLTAGCLLARAGLRVRAVRKHRPFSGHSRASVIWPHALEILADTGALDAVAATGGRVTALGYYSSGTPIARFELDRLTDTRFGYALGASQHDTEAALEAAFRAAGGELEDGEVVDLEQDDGQVRVRVRADGRDLQHSARYLIGADGASSTVRDLLGITMADVGPRVRFRIADALVDGLPGDEAGYCWTPGGGLAIGPHDRHAFRLAHRLAPGSPDAAAPADPAAFQRILDERGPRHARPVVREILATADFDTRFAVADRFGAGRCFLAGDSAHLMAPAGGQGMNAGMLDAAALSRRIVEARKNGTEEDFLPDYDTERQNAIRLIMATAVEHAKDGGLGAEADIADRDRRYAAIGSDPQAHLERVARMCQLHVPGHRPARV</sequence>
<dbReference type="GO" id="GO:0071949">
    <property type="term" value="F:FAD binding"/>
    <property type="evidence" value="ECO:0007669"/>
    <property type="project" value="InterPro"/>
</dbReference>
<evidence type="ECO:0000256" key="3">
    <source>
        <dbReference type="ARBA" id="ARBA00022827"/>
    </source>
</evidence>
<dbReference type="Proteomes" id="UP000027178">
    <property type="component" value="Unassembled WGS sequence"/>
</dbReference>
<dbReference type="Pfam" id="PF01494">
    <property type="entry name" value="FAD_binding_3"/>
    <property type="match status" value="1"/>
</dbReference>
<dbReference type="InterPro" id="IPR050641">
    <property type="entry name" value="RIFMO-like"/>
</dbReference>
<dbReference type="PANTHER" id="PTHR43004:SF19">
    <property type="entry name" value="BINDING MONOOXYGENASE, PUTATIVE (JCVI)-RELATED"/>
    <property type="match status" value="1"/>
</dbReference>
<comment type="cofactor">
    <cofactor evidence="1">
        <name>FAD</name>
        <dbReference type="ChEBI" id="CHEBI:57692"/>
    </cofactor>
</comment>
<reference evidence="5 6" key="1">
    <citation type="submission" date="2014-05" db="EMBL/GenBank/DDBJ databases">
        <title>Draft Genome Sequence of Kitasatospora cheerisanensis KCTC 2395.</title>
        <authorList>
            <person name="Nam D.H."/>
        </authorList>
    </citation>
    <scope>NUCLEOTIDE SEQUENCE [LARGE SCALE GENOMIC DNA]</scope>
    <source>
        <strain evidence="5 6">KCTC 2395</strain>
    </source>
</reference>
<name>A0A066Z967_9ACTN</name>
<evidence type="ECO:0000256" key="1">
    <source>
        <dbReference type="ARBA" id="ARBA00001974"/>
    </source>
</evidence>
<evidence type="ECO:0000313" key="5">
    <source>
        <dbReference type="EMBL" id="KDN86871.1"/>
    </source>
</evidence>
<dbReference type="eggNOG" id="COG0654">
    <property type="taxonomic scope" value="Bacteria"/>
</dbReference>
<keyword evidence="3" id="KW-0274">FAD</keyword>
<evidence type="ECO:0000259" key="4">
    <source>
        <dbReference type="Pfam" id="PF01494"/>
    </source>
</evidence>
<organism evidence="5 6">
    <name type="scientific">Kitasatospora cheerisanensis KCTC 2395</name>
    <dbReference type="NCBI Taxonomy" id="1348663"/>
    <lineage>
        <taxon>Bacteria</taxon>
        <taxon>Bacillati</taxon>
        <taxon>Actinomycetota</taxon>
        <taxon>Actinomycetes</taxon>
        <taxon>Kitasatosporales</taxon>
        <taxon>Streptomycetaceae</taxon>
        <taxon>Kitasatospora</taxon>
    </lineage>
</organism>
<dbReference type="AlphaFoldDB" id="A0A066Z967"/>
<keyword evidence="6" id="KW-1185">Reference proteome</keyword>
<dbReference type="Gene3D" id="3.30.70.2450">
    <property type="match status" value="1"/>
</dbReference>
<dbReference type="SUPFAM" id="SSF51905">
    <property type="entry name" value="FAD/NAD(P)-binding domain"/>
    <property type="match status" value="1"/>
</dbReference>
<dbReference type="Gene3D" id="3.50.50.60">
    <property type="entry name" value="FAD/NAD(P)-binding domain"/>
    <property type="match status" value="1"/>
</dbReference>
<dbReference type="RefSeq" id="WP_035859829.1">
    <property type="nucleotide sequence ID" value="NZ_KK853997.1"/>
</dbReference>